<gene>
    <name evidence="2" type="ORF">FRX48_07277</name>
</gene>
<dbReference type="OrthoDB" id="414243at2759"/>
<comment type="caution">
    <text evidence="2">The sequence shown here is derived from an EMBL/GenBank/DDBJ whole genome shotgun (WGS) entry which is preliminary data.</text>
</comment>
<dbReference type="PANTHER" id="PTHR28208:SF1">
    <property type="entry name" value="FILAMENT ORGANIZATION PROTEIN APP1-LIKE, PUTATIVE (AFU_ORTHOLOGUE AFUA_1G06650)-RELATED"/>
    <property type="match status" value="1"/>
</dbReference>
<organism evidence="2 3">
    <name type="scientific">Lasallia pustulata</name>
    <dbReference type="NCBI Taxonomy" id="136370"/>
    <lineage>
        <taxon>Eukaryota</taxon>
        <taxon>Fungi</taxon>
        <taxon>Dikarya</taxon>
        <taxon>Ascomycota</taxon>
        <taxon>Pezizomycotina</taxon>
        <taxon>Lecanoromycetes</taxon>
        <taxon>OSLEUM clade</taxon>
        <taxon>Umbilicariomycetidae</taxon>
        <taxon>Umbilicariales</taxon>
        <taxon>Umbilicariaceae</taxon>
        <taxon>Lasallia</taxon>
    </lineage>
</organism>
<protein>
    <recommendedName>
        <fullName evidence="1">Phosphatidate phosphatase APP1 catalytic domain-containing protein</fullName>
    </recommendedName>
</protein>
<dbReference type="Proteomes" id="UP000324767">
    <property type="component" value="Unassembled WGS sequence"/>
</dbReference>
<feature type="domain" description="Phosphatidate phosphatase APP1 catalytic" evidence="1">
    <location>
        <begin position="190"/>
        <end position="341"/>
    </location>
</feature>
<dbReference type="GO" id="GO:0030479">
    <property type="term" value="C:actin cortical patch"/>
    <property type="evidence" value="ECO:0007669"/>
    <property type="project" value="TreeGrafter"/>
</dbReference>
<name>A0A5M8PIR3_9LECA</name>
<dbReference type="PANTHER" id="PTHR28208">
    <property type="entry name" value="PHOSPHATIDATE PHOSPHATASE APP1"/>
    <property type="match status" value="1"/>
</dbReference>
<dbReference type="Pfam" id="PF09949">
    <property type="entry name" value="APP1_cat"/>
    <property type="match status" value="1"/>
</dbReference>
<dbReference type="AlphaFoldDB" id="A0A5M8PIR3"/>
<dbReference type="InterPro" id="IPR052935">
    <property type="entry name" value="Mg2+_PAP"/>
</dbReference>
<sequence>MESSLSRATTSQADIPILDNLSSYLGAYNPVASPANAKEDAVWLLDNTAYRSASTSPLLDQRDTQPWQADYLVAYFKRNSGKDASKVVADIADKLGLAADGEDRAAAEKTIAERLQPFMQTIQPARSLDVRIPGVGVKRLGPGGIEAVSSTAVIGLGELKDGETMTVEAVDSGVAPHGSMNTYAAEPEGWMVISDIDDSIKVTMTPSPIGILRSTFVSDPTPISGMPALYAHIHSILSPTWFYLSASPYNLYPFLRTFLHTHYPPGPIILRSASWQSISGLLASLTQGTEAYKASRMESLHANFSDRKVLCVGDSTQSDPEAYGDLCRRYPGWIRAVLIREVVGVSEMQGTGKNEPARFEEAFRGVEGGLWRVFQEPGQVGGWVEGLKERR</sequence>
<evidence type="ECO:0000313" key="3">
    <source>
        <dbReference type="Proteomes" id="UP000324767"/>
    </source>
</evidence>
<reference evidence="2 3" key="1">
    <citation type="submission" date="2019-09" db="EMBL/GenBank/DDBJ databases">
        <title>The hologenome of the rock-dwelling lichen Lasallia pustulata.</title>
        <authorList>
            <person name="Greshake Tzovaras B."/>
            <person name="Segers F."/>
            <person name="Bicker A."/>
            <person name="Dal Grande F."/>
            <person name="Otte J."/>
            <person name="Hankeln T."/>
            <person name="Schmitt I."/>
            <person name="Ebersberger I."/>
        </authorList>
    </citation>
    <scope>NUCLEOTIDE SEQUENCE [LARGE SCALE GENOMIC DNA]</scope>
    <source>
        <strain evidence="2">A1-1</strain>
    </source>
</reference>
<proteinExistence type="predicted"/>
<accession>A0A5M8PIR3</accession>
<evidence type="ECO:0000259" key="1">
    <source>
        <dbReference type="Pfam" id="PF09949"/>
    </source>
</evidence>
<dbReference type="InterPro" id="IPR019236">
    <property type="entry name" value="APP1_cat"/>
</dbReference>
<evidence type="ECO:0000313" key="2">
    <source>
        <dbReference type="EMBL" id="KAA6408933.1"/>
    </source>
</evidence>
<dbReference type="GO" id="GO:0008195">
    <property type="term" value="F:phosphatidate phosphatase activity"/>
    <property type="evidence" value="ECO:0007669"/>
    <property type="project" value="InterPro"/>
</dbReference>
<dbReference type="EMBL" id="VXIT01000012">
    <property type="protein sequence ID" value="KAA6408933.1"/>
    <property type="molecule type" value="Genomic_DNA"/>
</dbReference>